<gene>
    <name evidence="1" type="ORF">NPIL_161841</name>
</gene>
<proteinExistence type="predicted"/>
<evidence type="ECO:0000313" key="1">
    <source>
        <dbReference type="EMBL" id="GFS88733.1"/>
    </source>
</evidence>
<comment type="caution">
    <text evidence="1">The sequence shown here is derived from an EMBL/GenBank/DDBJ whole genome shotgun (WGS) entry which is preliminary data.</text>
</comment>
<dbReference type="Proteomes" id="UP000887013">
    <property type="component" value="Unassembled WGS sequence"/>
</dbReference>
<dbReference type="EMBL" id="BMAW01004405">
    <property type="protein sequence ID" value="GFS88733.1"/>
    <property type="molecule type" value="Genomic_DNA"/>
</dbReference>
<name>A0A8X6N1I7_NEPPI</name>
<accession>A0A8X6N1I7</accession>
<dbReference type="AlphaFoldDB" id="A0A8X6N1I7"/>
<reference evidence="1" key="1">
    <citation type="submission" date="2020-08" db="EMBL/GenBank/DDBJ databases">
        <title>Multicomponent nature underlies the extraordinary mechanical properties of spider dragline silk.</title>
        <authorList>
            <person name="Kono N."/>
            <person name="Nakamura H."/>
            <person name="Mori M."/>
            <person name="Yoshida Y."/>
            <person name="Ohtoshi R."/>
            <person name="Malay A.D."/>
            <person name="Moran D.A.P."/>
            <person name="Tomita M."/>
            <person name="Numata K."/>
            <person name="Arakawa K."/>
        </authorList>
    </citation>
    <scope>NUCLEOTIDE SEQUENCE</scope>
</reference>
<sequence length="92" mass="10696">MQRRNFLPSAAYRWRRLKQDFQRCPSCSAIQSLCTHLVHRFRYCKCSRIIEGSLSYETPNVLEIVLVLFLRRLFRRAMAAVSALMEGAGRSG</sequence>
<keyword evidence="2" id="KW-1185">Reference proteome</keyword>
<evidence type="ECO:0000313" key="2">
    <source>
        <dbReference type="Proteomes" id="UP000887013"/>
    </source>
</evidence>
<organism evidence="1 2">
    <name type="scientific">Nephila pilipes</name>
    <name type="common">Giant wood spider</name>
    <name type="synonym">Nephila maculata</name>
    <dbReference type="NCBI Taxonomy" id="299642"/>
    <lineage>
        <taxon>Eukaryota</taxon>
        <taxon>Metazoa</taxon>
        <taxon>Ecdysozoa</taxon>
        <taxon>Arthropoda</taxon>
        <taxon>Chelicerata</taxon>
        <taxon>Arachnida</taxon>
        <taxon>Araneae</taxon>
        <taxon>Araneomorphae</taxon>
        <taxon>Entelegynae</taxon>
        <taxon>Araneoidea</taxon>
        <taxon>Nephilidae</taxon>
        <taxon>Nephila</taxon>
    </lineage>
</organism>
<protein>
    <submittedName>
        <fullName evidence="1">Uncharacterized protein</fullName>
    </submittedName>
</protein>